<evidence type="ECO:0000313" key="2">
    <source>
        <dbReference type="EMBL" id="KHD07305.1"/>
    </source>
</evidence>
<sequence>MIIKATSSPPELYDVCRCQKSTGKGFGGWLGYLSTICVLSSTPAPLYHYLGKKRKRIKSLPQENGVYILKNQKESRLLLLELAIESPNGVVNVIEISKTKIGFSGSPKVVQALLKFDFTTMGYQQKTFKQFGGGDVQQSMYFAFIPKIPPSNYKELIPPQFEEKIVNDIFNCIAQTEGGLQT</sequence>
<dbReference type="AlphaFoldDB" id="A0A0A6P940"/>
<protein>
    <submittedName>
        <fullName evidence="2">Uncharacterized protein</fullName>
    </submittedName>
</protein>
<proteinExistence type="predicted"/>
<evidence type="ECO:0000313" key="3">
    <source>
        <dbReference type="Proteomes" id="UP000030428"/>
    </source>
</evidence>
<feature type="transmembrane region" description="Helical" evidence="1">
    <location>
        <begin position="29"/>
        <end position="50"/>
    </location>
</feature>
<keyword evidence="3" id="KW-1185">Reference proteome</keyword>
<name>A0A0A6P940_9GAMM</name>
<dbReference type="EMBL" id="JSZA02000010">
    <property type="protein sequence ID" value="KHD07305.1"/>
    <property type="molecule type" value="Genomic_DNA"/>
</dbReference>
<comment type="caution">
    <text evidence="2">The sequence shown here is derived from an EMBL/GenBank/DDBJ whole genome shotgun (WGS) entry which is preliminary data.</text>
</comment>
<evidence type="ECO:0000256" key="1">
    <source>
        <dbReference type="SAM" id="Phobius"/>
    </source>
</evidence>
<keyword evidence="1" id="KW-0812">Transmembrane</keyword>
<keyword evidence="1" id="KW-0472">Membrane</keyword>
<organism evidence="2 3">
    <name type="scientific">Candidatus Thiomargarita nelsonii</name>
    <dbReference type="NCBI Taxonomy" id="1003181"/>
    <lineage>
        <taxon>Bacteria</taxon>
        <taxon>Pseudomonadati</taxon>
        <taxon>Pseudomonadota</taxon>
        <taxon>Gammaproteobacteria</taxon>
        <taxon>Thiotrichales</taxon>
        <taxon>Thiotrichaceae</taxon>
        <taxon>Thiomargarita</taxon>
    </lineage>
</organism>
<gene>
    <name evidence="2" type="ORF">PN36_03595</name>
</gene>
<keyword evidence="1" id="KW-1133">Transmembrane helix</keyword>
<reference evidence="2 3" key="1">
    <citation type="journal article" date="2016" name="Front. Microbiol.">
        <title>Single-Cell (Meta-)Genomics of a Dimorphic Candidatus Thiomargarita nelsonii Reveals Genomic Plasticity.</title>
        <authorList>
            <person name="Flood B.E."/>
            <person name="Fliss P."/>
            <person name="Jones D.S."/>
            <person name="Dick G.J."/>
            <person name="Jain S."/>
            <person name="Kaster A.K."/>
            <person name="Winkel M."/>
            <person name="Mussmann M."/>
            <person name="Bailey J."/>
        </authorList>
    </citation>
    <scope>NUCLEOTIDE SEQUENCE [LARGE SCALE GENOMIC DNA]</scope>
    <source>
        <strain evidence="2">Hydrate Ridge</strain>
    </source>
</reference>
<dbReference type="Proteomes" id="UP000030428">
    <property type="component" value="Unassembled WGS sequence"/>
</dbReference>
<accession>A0A0A6P940</accession>